<sequence length="230" mass="25077">MMPFDWDTSVSPCRCGVSSRSSQFRAGHQKGLYCRRSAMRSHTCGNPESPNVSLEIATYRQLSLRFAFTFGDPDTALMPFSRTYSPSPDGSSPWGQTGGTNVNSRRAFGIFPVKNWLTTAREGTGTTGLRLPSSLGDLKDSGVHLQTPTFLPFTRSQLPQGAFSGSARLALRPLETSVIFCHALGISRQPASSRSAGWAIGCPFIRHHRCPRIWLPRGVLVTGIFGIQAV</sequence>
<organism evidence="1 2">
    <name type="scientific">Coprinellus micaceus</name>
    <name type="common">Glistening ink-cap mushroom</name>
    <name type="synonym">Coprinus micaceus</name>
    <dbReference type="NCBI Taxonomy" id="71717"/>
    <lineage>
        <taxon>Eukaryota</taxon>
        <taxon>Fungi</taxon>
        <taxon>Dikarya</taxon>
        <taxon>Basidiomycota</taxon>
        <taxon>Agaricomycotina</taxon>
        <taxon>Agaricomycetes</taxon>
        <taxon>Agaricomycetidae</taxon>
        <taxon>Agaricales</taxon>
        <taxon>Agaricineae</taxon>
        <taxon>Psathyrellaceae</taxon>
        <taxon>Coprinellus</taxon>
    </lineage>
</organism>
<evidence type="ECO:0000313" key="2">
    <source>
        <dbReference type="Proteomes" id="UP000298030"/>
    </source>
</evidence>
<keyword evidence="2" id="KW-1185">Reference proteome</keyword>
<protein>
    <submittedName>
        <fullName evidence="1">Uncharacterized protein</fullName>
    </submittedName>
</protein>
<accession>A0A4Y7T0H6</accession>
<name>A0A4Y7T0H6_COPMI</name>
<reference evidence="1 2" key="1">
    <citation type="journal article" date="2019" name="Nat. Ecol. Evol.">
        <title>Megaphylogeny resolves global patterns of mushroom evolution.</title>
        <authorList>
            <person name="Varga T."/>
            <person name="Krizsan K."/>
            <person name="Foldi C."/>
            <person name="Dima B."/>
            <person name="Sanchez-Garcia M."/>
            <person name="Sanchez-Ramirez S."/>
            <person name="Szollosi G.J."/>
            <person name="Szarkandi J.G."/>
            <person name="Papp V."/>
            <person name="Albert L."/>
            <person name="Andreopoulos W."/>
            <person name="Angelini C."/>
            <person name="Antonin V."/>
            <person name="Barry K.W."/>
            <person name="Bougher N.L."/>
            <person name="Buchanan P."/>
            <person name="Buyck B."/>
            <person name="Bense V."/>
            <person name="Catcheside P."/>
            <person name="Chovatia M."/>
            <person name="Cooper J."/>
            <person name="Damon W."/>
            <person name="Desjardin D."/>
            <person name="Finy P."/>
            <person name="Geml J."/>
            <person name="Haridas S."/>
            <person name="Hughes K."/>
            <person name="Justo A."/>
            <person name="Karasinski D."/>
            <person name="Kautmanova I."/>
            <person name="Kiss B."/>
            <person name="Kocsube S."/>
            <person name="Kotiranta H."/>
            <person name="LaButti K.M."/>
            <person name="Lechner B.E."/>
            <person name="Liimatainen K."/>
            <person name="Lipzen A."/>
            <person name="Lukacs Z."/>
            <person name="Mihaltcheva S."/>
            <person name="Morgado L.N."/>
            <person name="Niskanen T."/>
            <person name="Noordeloos M.E."/>
            <person name="Ohm R.A."/>
            <person name="Ortiz-Santana B."/>
            <person name="Ovrebo C."/>
            <person name="Racz N."/>
            <person name="Riley R."/>
            <person name="Savchenko A."/>
            <person name="Shiryaev A."/>
            <person name="Soop K."/>
            <person name="Spirin V."/>
            <person name="Szebenyi C."/>
            <person name="Tomsovsky M."/>
            <person name="Tulloss R.E."/>
            <person name="Uehling J."/>
            <person name="Grigoriev I.V."/>
            <person name="Vagvolgyi C."/>
            <person name="Papp T."/>
            <person name="Martin F.M."/>
            <person name="Miettinen O."/>
            <person name="Hibbett D.S."/>
            <person name="Nagy L.G."/>
        </authorList>
    </citation>
    <scope>NUCLEOTIDE SEQUENCE [LARGE SCALE GENOMIC DNA]</scope>
    <source>
        <strain evidence="1 2">FP101781</strain>
    </source>
</reference>
<comment type="caution">
    <text evidence="1">The sequence shown here is derived from an EMBL/GenBank/DDBJ whole genome shotgun (WGS) entry which is preliminary data.</text>
</comment>
<dbReference type="Proteomes" id="UP000298030">
    <property type="component" value="Unassembled WGS sequence"/>
</dbReference>
<dbReference type="EMBL" id="QPFP01000040">
    <property type="protein sequence ID" value="TEB27414.1"/>
    <property type="molecule type" value="Genomic_DNA"/>
</dbReference>
<dbReference type="AlphaFoldDB" id="A0A4Y7T0H6"/>
<proteinExistence type="predicted"/>
<evidence type="ECO:0000313" key="1">
    <source>
        <dbReference type="EMBL" id="TEB27414.1"/>
    </source>
</evidence>
<gene>
    <name evidence="1" type="ORF">FA13DRAFT_934739</name>
</gene>